<evidence type="ECO:0000313" key="3">
    <source>
        <dbReference type="Proteomes" id="UP001162483"/>
    </source>
</evidence>
<evidence type="ECO:0000313" key="2">
    <source>
        <dbReference type="EMBL" id="CAI9606046.1"/>
    </source>
</evidence>
<feature type="region of interest" description="Disordered" evidence="1">
    <location>
        <begin position="1"/>
        <end position="27"/>
    </location>
</feature>
<sequence>EVEPRDSVRRWVGGGTKGQCSEVEPRDSVRRWVGGGTKGQCSEVGRGWNQGTVLGGG</sequence>
<dbReference type="EMBL" id="CATNWA010018222">
    <property type="protein sequence ID" value="CAI9606046.1"/>
    <property type="molecule type" value="Genomic_DNA"/>
</dbReference>
<gene>
    <name evidence="2" type="ORF">SPARVUS_LOCUS13713869</name>
</gene>
<name>A0ABN9GES8_9NEOB</name>
<keyword evidence="3" id="KW-1185">Reference proteome</keyword>
<organism evidence="2 3">
    <name type="scientific">Staurois parvus</name>
    <dbReference type="NCBI Taxonomy" id="386267"/>
    <lineage>
        <taxon>Eukaryota</taxon>
        <taxon>Metazoa</taxon>
        <taxon>Chordata</taxon>
        <taxon>Craniata</taxon>
        <taxon>Vertebrata</taxon>
        <taxon>Euteleostomi</taxon>
        <taxon>Amphibia</taxon>
        <taxon>Batrachia</taxon>
        <taxon>Anura</taxon>
        <taxon>Neobatrachia</taxon>
        <taxon>Ranoidea</taxon>
        <taxon>Ranidae</taxon>
        <taxon>Staurois</taxon>
    </lineage>
</organism>
<evidence type="ECO:0008006" key="4">
    <source>
        <dbReference type="Google" id="ProtNLM"/>
    </source>
</evidence>
<reference evidence="2" key="1">
    <citation type="submission" date="2023-05" db="EMBL/GenBank/DDBJ databases">
        <authorList>
            <person name="Stuckert A."/>
        </authorList>
    </citation>
    <scope>NUCLEOTIDE SEQUENCE</scope>
</reference>
<comment type="caution">
    <text evidence="2">The sequence shown here is derived from an EMBL/GenBank/DDBJ whole genome shotgun (WGS) entry which is preliminary data.</text>
</comment>
<dbReference type="Proteomes" id="UP001162483">
    <property type="component" value="Unassembled WGS sequence"/>
</dbReference>
<evidence type="ECO:0000256" key="1">
    <source>
        <dbReference type="SAM" id="MobiDB-lite"/>
    </source>
</evidence>
<proteinExistence type="predicted"/>
<protein>
    <recommendedName>
        <fullName evidence="4">MHC class I antigen</fullName>
    </recommendedName>
</protein>
<feature type="non-terminal residue" evidence="2">
    <location>
        <position position="1"/>
    </location>
</feature>
<accession>A0ABN9GES8</accession>